<dbReference type="RefSeq" id="WP_233717919.1">
    <property type="nucleotide sequence ID" value="NZ_JAJUWU010000003.1"/>
</dbReference>
<evidence type="ECO:0000313" key="1">
    <source>
        <dbReference type="EMBL" id="MCE7027163.1"/>
    </source>
</evidence>
<sequence>MITVLRSGALRVVIFTDDHLPAHVHVFGDAEAKIDISGSEPRLISNSMRHGELRRASALVADRQAFLLEKWRELHG</sequence>
<comment type="caution">
    <text evidence="1">The sequence shown here is derived from an EMBL/GenBank/DDBJ whole genome shotgun (WGS) entry which is preliminary data.</text>
</comment>
<accession>A0A9X1TAH0</accession>
<keyword evidence="2" id="KW-1185">Reference proteome</keyword>
<proteinExistence type="predicted"/>
<gene>
    <name evidence="1" type="ORF">LZD57_04095</name>
</gene>
<dbReference type="Proteomes" id="UP001139035">
    <property type="component" value="Unassembled WGS sequence"/>
</dbReference>
<dbReference type="AlphaFoldDB" id="A0A9X1TAH0"/>
<evidence type="ECO:0000313" key="2">
    <source>
        <dbReference type="Proteomes" id="UP001139035"/>
    </source>
</evidence>
<reference evidence="1" key="1">
    <citation type="submission" date="2022-01" db="EMBL/GenBank/DDBJ databases">
        <title>Jiella avicenniae sp. nov., a novel endophytic bacterium isolated from bark of Avicennia marina.</title>
        <authorList>
            <person name="Tuo L."/>
        </authorList>
    </citation>
    <scope>NUCLEOTIDE SEQUENCE</scope>
    <source>
        <strain evidence="1">CBK1P-4</strain>
    </source>
</reference>
<dbReference type="Pfam" id="PF13711">
    <property type="entry name" value="DUF4160"/>
    <property type="match status" value="1"/>
</dbReference>
<protein>
    <submittedName>
        <fullName evidence="1">DUF4160 domain-containing protein</fullName>
    </submittedName>
</protein>
<dbReference type="InterPro" id="IPR025427">
    <property type="entry name" value="DUF4160"/>
</dbReference>
<name>A0A9X1TAH0_9HYPH</name>
<organism evidence="1 2">
    <name type="scientific">Jiella avicenniae</name>
    <dbReference type="NCBI Taxonomy" id="2907202"/>
    <lineage>
        <taxon>Bacteria</taxon>
        <taxon>Pseudomonadati</taxon>
        <taxon>Pseudomonadota</taxon>
        <taxon>Alphaproteobacteria</taxon>
        <taxon>Hyphomicrobiales</taxon>
        <taxon>Aurantimonadaceae</taxon>
        <taxon>Jiella</taxon>
    </lineage>
</organism>
<dbReference type="EMBL" id="JAJUWU010000003">
    <property type="protein sequence ID" value="MCE7027163.1"/>
    <property type="molecule type" value="Genomic_DNA"/>
</dbReference>